<keyword evidence="11" id="KW-1185">Reference proteome</keyword>
<evidence type="ECO:0000256" key="1">
    <source>
        <dbReference type="ARBA" id="ARBA00005417"/>
    </source>
</evidence>
<evidence type="ECO:0000256" key="2">
    <source>
        <dbReference type="ARBA" id="ARBA00022448"/>
    </source>
</evidence>
<dbReference type="FunFam" id="3.40.50.300:FF:000042">
    <property type="entry name" value="Maltose/maltodextrin ABC transporter, ATP-binding protein"/>
    <property type="match status" value="1"/>
</dbReference>
<dbReference type="AlphaFoldDB" id="A0A0N7LWE8"/>
<evidence type="ECO:0000313" key="11">
    <source>
        <dbReference type="Proteomes" id="UP000051086"/>
    </source>
</evidence>
<dbReference type="PROSITE" id="PS50893">
    <property type="entry name" value="ABC_TRANSPORTER_2"/>
    <property type="match status" value="1"/>
</dbReference>
<evidence type="ECO:0000256" key="5">
    <source>
        <dbReference type="ARBA" id="ARBA00022840"/>
    </source>
</evidence>
<evidence type="ECO:0000313" key="12">
    <source>
        <dbReference type="Proteomes" id="UP000051887"/>
    </source>
</evidence>
<dbReference type="SMART" id="SM00382">
    <property type="entry name" value="AAA"/>
    <property type="match status" value="1"/>
</dbReference>
<keyword evidence="3" id="KW-1003">Cell membrane</keyword>
<dbReference type="EMBL" id="CYSC01000020">
    <property type="protein sequence ID" value="CUH71430.1"/>
    <property type="molecule type" value="Genomic_DNA"/>
</dbReference>
<dbReference type="Proteomes" id="UP000051887">
    <property type="component" value="Unassembled WGS sequence"/>
</dbReference>
<keyword evidence="4" id="KW-0547">Nucleotide-binding</keyword>
<dbReference type="InterPro" id="IPR008995">
    <property type="entry name" value="Mo/tungstate-bd_C_term_dom"/>
</dbReference>
<dbReference type="SUPFAM" id="SSF52540">
    <property type="entry name" value="P-loop containing nucleoside triphosphate hydrolases"/>
    <property type="match status" value="1"/>
</dbReference>
<dbReference type="EMBL" id="CYSB01000036">
    <property type="protein sequence ID" value="CUH68898.1"/>
    <property type="molecule type" value="Genomic_DNA"/>
</dbReference>
<comment type="similarity">
    <text evidence="1">Belongs to the ABC transporter superfamily.</text>
</comment>
<sequence>MPTIKLTSVDKQYDKSSPVKAVDDLNLEIGDGEFMCLLGPSGCGKTNTLRMIAGLENLSEGAIQVGERLVDSANDGVFVPPEKRGMGLVFQSYALWPHLTIERNTDFGLRLRKVPKAEREERVNHVMKTLGIEQYRDRYPSQLSGGQQQRVALARMLAVNPEVLLLDEPLSNLDARLRLEMRAELKRIHSAFGTTIVCVTHDQWEAMTLATQIAVMNQGTLQQVGTPEDIYDRPANRFVAEFVGSPPINIVEMHDGGDAGLRQALRAHLQGDYAHGAEIASVGMRPENIQIAASPAAVSDSDFQRPMVVTAVLPTGGSWIVEMEDNGSQLFATTNQPPVLNAGDKGVYSLAPGAMHSFDGKGARLQPLAEEARATQNIRVAG</sequence>
<dbReference type="PROSITE" id="PS00211">
    <property type="entry name" value="ABC_TRANSPORTER_1"/>
    <property type="match status" value="1"/>
</dbReference>
<evidence type="ECO:0000313" key="9">
    <source>
        <dbReference type="EMBL" id="CUH68898.1"/>
    </source>
</evidence>
<keyword evidence="6" id="KW-1278">Translocase</keyword>
<protein>
    <submittedName>
        <fullName evidence="10">Trehalose import ATP-binding protein SugC</fullName>
        <ecNumber evidence="10">3.6.3.-</ecNumber>
    </submittedName>
</protein>
<evidence type="ECO:0000259" key="8">
    <source>
        <dbReference type="PROSITE" id="PS50893"/>
    </source>
</evidence>
<dbReference type="OrthoDB" id="9802264at2"/>
<gene>
    <name evidence="10" type="primary">sugC_1</name>
    <name evidence="9" type="ORF">TL5118_02857</name>
    <name evidence="10" type="ORF">TL5120_01216</name>
</gene>
<dbReference type="Pfam" id="PF00005">
    <property type="entry name" value="ABC_tran"/>
    <property type="match status" value="1"/>
</dbReference>
<dbReference type="Gene3D" id="2.40.50.100">
    <property type="match status" value="1"/>
</dbReference>
<evidence type="ECO:0000313" key="10">
    <source>
        <dbReference type="EMBL" id="CUH71430.1"/>
    </source>
</evidence>
<feature type="domain" description="ABC transporter" evidence="8">
    <location>
        <begin position="4"/>
        <end position="243"/>
    </location>
</feature>
<keyword evidence="2" id="KW-0813">Transport</keyword>
<dbReference type="Gene3D" id="3.40.50.300">
    <property type="entry name" value="P-loop containing nucleotide triphosphate hydrolases"/>
    <property type="match status" value="1"/>
</dbReference>
<evidence type="ECO:0000256" key="6">
    <source>
        <dbReference type="ARBA" id="ARBA00022967"/>
    </source>
</evidence>
<evidence type="ECO:0000256" key="3">
    <source>
        <dbReference type="ARBA" id="ARBA00022475"/>
    </source>
</evidence>
<dbReference type="GO" id="GO:0016887">
    <property type="term" value="F:ATP hydrolysis activity"/>
    <property type="evidence" value="ECO:0007669"/>
    <property type="project" value="InterPro"/>
</dbReference>
<dbReference type="SUPFAM" id="SSF50331">
    <property type="entry name" value="MOP-like"/>
    <property type="match status" value="1"/>
</dbReference>
<dbReference type="EC" id="3.6.3.-" evidence="10"/>
<keyword evidence="5 10" id="KW-0067">ATP-binding</keyword>
<name>A0A0N7LWE8_9RHOB</name>
<dbReference type="InterPro" id="IPR047641">
    <property type="entry name" value="ABC_transpr_MalK/UgpC-like"/>
</dbReference>
<organism evidence="10 12">
    <name type="scientific">Thalassovita autumnalis</name>
    <dbReference type="NCBI Taxonomy" id="2072972"/>
    <lineage>
        <taxon>Bacteria</taxon>
        <taxon>Pseudomonadati</taxon>
        <taxon>Pseudomonadota</taxon>
        <taxon>Alphaproteobacteria</taxon>
        <taxon>Rhodobacterales</taxon>
        <taxon>Roseobacteraceae</taxon>
        <taxon>Thalassovita</taxon>
    </lineage>
</organism>
<evidence type="ECO:0000256" key="4">
    <source>
        <dbReference type="ARBA" id="ARBA00022741"/>
    </source>
</evidence>
<evidence type="ECO:0000256" key="7">
    <source>
        <dbReference type="ARBA" id="ARBA00023136"/>
    </source>
</evidence>
<reference evidence="10 12" key="2">
    <citation type="submission" date="2015-09" db="EMBL/GenBank/DDBJ databases">
        <authorList>
            <consortium name="Swine Surveillance"/>
        </authorList>
    </citation>
    <scope>NUCLEOTIDE SEQUENCE [LARGE SCALE GENOMIC DNA]</scope>
    <source>
        <strain evidence="10 12">5120</strain>
    </source>
</reference>
<dbReference type="GO" id="GO:0140359">
    <property type="term" value="F:ABC-type transporter activity"/>
    <property type="evidence" value="ECO:0007669"/>
    <property type="project" value="UniProtKB-ARBA"/>
</dbReference>
<dbReference type="InterPro" id="IPR017871">
    <property type="entry name" value="ABC_transporter-like_CS"/>
</dbReference>
<accession>A0A0N7LWE8</accession>
<dbReference type="InterPro" id="IPR003439">
    <property type="entry name" value="ABC_transporter-like_ATP-bd"/>
</dbReference>
<keyword evidence="7" id="KW-0472">Membrane</keyword>
<dbReference type="InterPro" id="IPR003593">
    <property type="entry name" value="AAA+_ATPase"/>
</dbReference>
<dbReference type="GO" id="GO:0055052">
    <property type="term" value="C:ATP-binding cassette (ABC) transporter complex, substrate-binding subunit-containing"/>
    <property type="evidence" value="ECO:0007669"/>
    <property type="project" value="TreeGrafter"/>
</dbReference>
<reference evidence="9 11" key="1">
    <citation type="submission" date="2015-09" db="EMBL/GenBank/DDBJ databases">
        <authorList>
            <person name="Rodrigo-Torres L."/>
            <person name="Arahal D.R."/>
        </authorList>
    </citation>
    <scope>NUCLEOTIDE SEQUENCE [LARGE SCALE GENOMIC DNA]</scope>
    <source>
        <strain evidence="9 11">CECT 5118</strain>
    </source>
</reference>
<dbReference type="PANTHER" id="PTHR43875:SF15">
    <property type="entry name" value="TREHALOSE IMPORT ATP-BINDING PROTEIN SUGC"/>
    <property type="match status" value="1"/>
</dbReference>
<dbReference type="GO" id="GO:0005524">
    <property type="term" value="F:ATP binding"/>
    <property type="evidence" value="ECO:0007669"/>
    <property type="project" value="UniProtKB-KW"/>
</dbReference>
<dbReference type="InterPro" id="IPR027417">
    <property type="entry name" value="P-loop_NTPase"/>
</dbReference>
<dbReference type="PANTHER" id="PTHR43875">
    <property type="entry name" value="MALTODEXTRIN IMPORT ATP-BINDING PROTEIN MSMX"/>
    <property type="match status" value="1"/>
</dbReference>
<dbReference type="Proteomes" id="UP000051086">
    <property type="component" value="Unassembled WGS sequence"/>
</dbReference>
<proteinExistence type="inferred from homology"/>
<dbReference type="RefSeq" id="WP_058242741.1">
    <property type="nucleotide sequence ID" value="NZ_CYSB01000036.1"/>
</dbReference>
<keyword evidence="10" id="KW-0378">Hydrolase</keyword>